<dbReference type="GO" id="GO:0003723">
    <property type="term" value="F:RNA binding"/>
    <property type="evidence" value="ECO:0007669"/>
    <property type="project" value="TreeGrafter"/>
</dbReference>
<dbReference type="OrthoDB" id="267397at2759"/>
<dbReference type="InterPro" id="IPR057455">
    <property type="entry name" value="UBFD1_C"/>
</dbReference>
<accession>A0A7J7KTB6</accession>
<dbReference type="PROSITE" id="PS00299">
    <property type="entry name" value="UBIQUITIN_1"/>
    <property type="match status" value="1"/>
</dbReference>
<evidence type="ECO:0000313" key="3">
    <source>
        <dbReference type="EMBL" id="KAF6041424.1"/>
    </source>
</evidence>
<dbReference type="Pfam" id="PF00240">
    <property type="entry name" value="ubiquitin"/>
    <property type="match status" value="1"/>
</dbReference>
<dbReference type="GO" id="GO:0045296">
    <property type="term" value="F:cadherin binding"/>
    <property type="evidence" value="ECO:0007669"/>
    <property type="project" value="TreeGrafter"/>
</dbReference>
<organism evidence="3 4">
    <name type="scientific">Bugula neritina</name>
    <name type="common">Brown bryozoan</name>
    <name type="synonym">Sertularia neritina</name>
    <dbReference type="NCBI Taxonomy" id="10212"/>
    <lineage>
        <taxon>Eukaryota</taxon>
        <taxon>Metazoa</taxon>
        <taxon>Spiralia</taxon>
        <taxon>Lophotrochozoa</taxon>
        <taxon>Bryozoa</taxon>
        <taxon>Gymnolaemata</taxon>
        <taxon>Cheilostomatida</taxon>
        <taxon>Flustrina</taxon>
        <taxon>Buguloidea</taxon>
        <taxon>Bugulidae</taxon>
        <taxon>Bugula</taxon>
    </lineage>
</organism>
<feature type="domain" description="Ubiquitin-like" evidence="2">
    <location>
        <begin position="113"/>
        <end position="181"/>
    </location>
</feature>
<reference evidence="3" key="1">
    <citation type="submission" date="2020-06" db="EMBL/GenBank/DDBJ databases">
        <title>Draft genome of Bugula neritina, a colonial animal packing powerful symbionts and potential medicines.</title>
        <authorList>
            <person name="Rayko M."/>
        </authorList>
    </citation>
    <scope>NUCLEOTIDE SEQUENCE [LARGE SCALE GENOMIC DNA]</scope>
    <source>
        <strain evidence="3">Kwan_BN1</strain>
    </source>
</reference>
<comment type="caution">
    <text evidence="3">The sequence shown here is derived from an EMBL/GenBank/DDBJ whole genome shotgun (WGS) entry which is preliminary data.</text>
</comment>
<proteinExistence type="predicted"/>
<dbReference type="PANTHER" id="PTHR16470:SF0">
    <property type="entry name" value="UBIQUITIN DOMAIN-CONTAINING PROTEIN UBFD1"/>
    <property type="match status" value="1"/>
</dbReference>
<sequence length="342" mass="37257">MTSVKFSLDMNGEEIIDRDAGDSANKEPGTEPGVSKQTVNEVSEKECQHIGNIDASSVNVEPESKDSTTANTSLAAATTSSADDDSCEKEQTCEQTLMDTDQSNVVATPPEPIPIKIIYNKKKYEHIADLNSTILDLKQDIEKLTGVPVATQKVMFKGSTQNDQTLKQLKVSKSSNKFMVIGSTMNDLLKVAAAPDPKSVSSLADNTAAVSSKEPLCKQTAHKKVLDKHGKPEDIASGIKGSSVPLPPTPLSGMYNKYGGKTRLTFKLDQDELWIGTKERTQKIKMGSIKDVVSQPIEGHEEYHLLGLQLGPTEASKYWIYWVPAQYINAIKDTILGKWGSL</sequence>
<feature type="region of interest" description="Disordered" evidence="1">
    <location>
        <begin position="1"/>
        <end position="90"/>
    </location>
</feature>
<dbReference type="InterPro" id="IPR029071">
    <property type="entry name" value="Ubiquitin-like_domsf"/>
</dbReference>
<name>A0A7J7KTB6_BUGNE</name>
<dbReference type="Proteomes" id="UP000593567">
    <property type="component" value="Unassembled WGS sequence"/>
</dbReference>
<dbReference type="InterPro" id="IPR000626">
    <property type="entry name" value="Ubiquitin-like_dom"/>
</dbReference>
<dbReference type="SMART" id="SM00213">
    <property type="entry name" value="UBQ"/>
    <property type="match status" value="1"/>
</dbReference>
<dbReference type="InterPro" id="IPR019954">
    <property type="entry name" value="Ubiquitin_CS"/>
</dbReference>
<dbReference type="InterPro" id="IPR039120">
    <property type="entry name" value="UBFD1"/>
</dbReference>
<evidence type="ECO:0000259" key="2">
    <source>
        <dbReference type="PROSITE" id="PS50053"/>
    </source>
</evidence>
<feature type="compositionally biased region" description="Low complexity" evidence="1">
    <location>
        <begin position="67"/>
        <end position="81"/>
    </location>
</feature>
<dbReference type="EMBL" id="VXIV02000049">
    <property type="protein sequence ID" value="KAF6041424.1"/>
    <property type="molecule type" value="Genomic_DNA"/>
</dbReference>
<feature type="compositionally biased region" description="Basic and acidic residues" evidence="1">
    <location>
        <begin position="15"/>
        <end position="29"/>
    </location>
</feature>
<dbReference type="PROSITE" id="PS50053">
    <property type="entry name" value="UBIQUITIN_2"/>
    <property type="match status" value="1"/>
</dbReference>
<dbReference type="Pfam" id="PF25343">
    <property type="entry name" value="PH_UBFD1_C"/>
    <property type="match status" value="1"/>
</dbReference>
<dbReference type="CDD" id="cd17047">
    <property type="entry name" value="Ubl_UBFD1"/>
    <property type="match status" value="1"/>
</dbReference>
<keyword evidence="4" id="KW-1185">Reference proteome</keyword>
<protein>
    <submittedName>
        <fullName evidence="3">UBFD1</fullName>
    </submittedName>
</protein>
<dbReference type="AlphaFoldDB" id="A0A7J7KTB6"/>
<dbReference type="SUPFAM" id="SSF54236">
    <property type="entry name" value="Ubiquitin-like"/>
    <property type="match status" value="1"/>
</dbReference>
<evidence type="ECO:0000256" key="1">
    <source>
        <dbReference type="SAM" id="MobiDB-lite"/>
    </source>
</evidence>
<evidence type="ECO:0000313" key="4">
    <source>
        <dbReference type="Proteomes" id="UP000593567"/>
    </source>
</evidence>
<gene>
    <name evidence="3" type="ORF">EB796_000271</name>
</gene>
<dbReference type="Gene3D" id="3.10.20.90">
    <property type="entry name" value="Phosphatidylinositol 3-kinase Catalytic Subunit, Chain A, domain 1"/>
    <property type="match status" value="1"/>
</dbReference>
<dbReference type="PANTHER" id="PTHR16470">
    <property type="entry name" value="UBIQUITIN DOMAIN-CONTAINING PROTEIN UBFD1"/>
    <property type="match status" value="1"/>
</dbReference>